<sequence>MDLNGQYVGETWGLLHKYYKNNVKGKKPKTGDGLDASAKTHWKFSEDLSFLQESRSAIKTPRLLLSQGSVSNYEELIHPHHDPFLYWLMNSKPCTTERYIIRGLYRNLVEIGLTFGKRRNSGGTQQEKHRNRCIDDEHNG</sequence>
<feature type="region of interest" description="Disordered" evidence="1">
    <location>
        <begin position="117"/>
        <end position="140"/>
    </location>
</feature>
<name>A0AA39H7M0_9BILA</name>
<feature type="compositionally biased region" description="Basic and acidic residues" evidence="1">
    <location>
        <begin position="126"/>
        <end position="140"/>
    </location>
</feature>
<reference evidence="2" key="1">
    <citation type="submission" date="2023-06" db="EMBL/GenBank/DDBJ databases">
        <title>Genomic analysis of the entomopathogenic nematode Steinernema hermaphroditum.</title>
        <authorList>
            <person name="Schwarz E.M."/>
            <person name="Heppert J.K."/>
            <person name="Baniya A."/>
            <person name="Schwartz H.T."/>
            <person name="Tan C.-H."/>
            <person name="Antoshechkin I."/>
            <person name="Sternberg P.W."/>
            <person name="Goodrich-Blair H."/>
            <person name="Dillman A.R."/>
        </authorList>
    </citation>
    <scope>NUCLEOTIDE SEQUENCE</scope>
    <source>
        <strain evidence="2">PS9179</strain>
        <tissue evidence="2">Whole animal</tissue>
    </source>
</reference>
<organism evidence="2 3">
    <name type="scientific">Steinernema hermaphroditum</name>
    <dbReference type="NCBI Taxonomy" id="289476"/>
    <lineage>
        <taxon>Eukaryota</taxon>
        <taxon>Metazoa</taxon>
        <taxon>Ecdysozoa</taxon>
        <taxon>Nematoda</taxon>
        <taxon>Chromadorea</taxon>
        <taxon>Rhabditida</taxon>
        <taxon>Tylenchina</taxon>
        <taxon>Panagrolaimomorpha</taxon>
        <taxon>Strongyloidoidea</taxon>
        <taxon>Steinernematidae</taxon>
        <taxon>Steinernema</taxon>
    </lineage>
</organism>
<evidence type="ECO:0000313" key="2">
    <source>
        <dbReference type="EMBL" id="KAK0400733.1"/>
    </source>
</evidence>
<protein>
    <submittedName>
        <fullName evidence="2">Uncharacterized protein</fullName>
    </submittedName>
</protein>
<comment type="caution">
    <text evidence="2">The sequence shown here is derived from an EMBL/GenBank/DDBJ whole genome shotgun (WGS) entry which is preliminary data.</text>
</comment>
<dbReference type="EMBL" id="JAUCMV010000004">
    <property type="protein sequence ID" value="KAK0400733.1"/>
    <property type="molecule type" value="Genomic_DNA"/>
</dbReference>
<gene>
    <name evidence="2" type="ORF">QR680_015425</name>
</gene>
<dbReference type="Proteomes" id="UP001175271">
    <property type="component" value="Unassembled WGS sequence"/>
</dbReference>
<proteinExistence type="predicted"/>
<evidence type="ECO:0000313" key="3">
    <source>
        <dbReference type="Proteomes" id="UP001175271"/>
    </source>
</evidence>
<keyword evidence="3" id="KW-1185">Reference proteome</keyword>
<evidence type="ECO:0000256" key="1">
    <source>
        <dbReference type="SAM" id="MobiDB-lite"/>
    </source>
</evidence>
<dbReference type="AlphaFoldDB" id="A0AA39H7M0"/>
<accession>A0AA39H7M0</accession>